<evidence type="ECO:0008006" key="3">
    <source>
        <dbReference type="Google" id="ProtNLM"/>
    </source>
</evidence>
<comment type="caution">
    <text evidence="1">The sequence shown here is derived from an EMBL/GenBank/DDBJ whole genome shotgun (WGS) entry which is preliminary data.</text>
</comment>
<protein>
    <recommendedName>
        <fullName evidence="3">DUF481 domain-containing protein</fullName>
    </recommendedName>
</protein>
<organism evidence="1 2">
    <name type="scientific">Flavobacterium procerum</name>
    <dbReference type="NCBI Taxonomy" id="1455569"/>
    <lineage>
        <taxon>Bacteria</taxon>
        <taxon>Pseudomonadati</taxon>
        <taxon>Bacteroidota</taxon>
        <taxon>Flavobacteriia</taxon>
        <taxon>Flavobacteriales</taxon>
        <taxon>Flavobacteriaceae</taxon>
        <taxon>Flavobacterium</taxon>
    </lineage>
</organism>
<name>A0ABV6BPJ8_9FLAO</name>
<sequence>MKLNRLLFTTAVLSAVSVQSQTTEKKNQLEFSVGHNFGFLKNLEFAPVAMYEYNGPVYKLDYTRTSKNKNLFEVELDYLNAELKTDVSPRLNNEYTKAGMGFSYLKKIYRDDRLALNLGLQSQTNVSIYTNKNLTYNDGDYFTVHQEFGIASKLSYQLSEKQYLASKVFIPIALFRVTSAAAKFYALDNYQSVLWDLEYGYKLSKYMDVKAKYNFNYSRLQAPAAYRELQHQLNLGINYKF</sequence>
<dbReference type="Proteomes" id="UP001589734">
    <property type="component" value="Unassembled WGS sequence"/>
</dbReference>
<gene>
    <name evidence="1" type="ORF">ACFFLS_09840</name>
</gene>
<dbReference type="EMBL" id="JBHLYW010000008">
    <property type="protein sequence ID" value="MFC0077341.1"/>
    <property type="molecule type" value="Genomic_DNA"/>
</dbReference>
<evidence type="ECO:0000313" key="2">
    <source>
        <dbReference type="Proteomes" id="UP001589734"/>
    </source>
</evidence>
<accession>A0ABV6BPJ8</accession>
<evidence type="ECO:0000313" key="1">
    <source>
        <dbReference type="EMBL" id="MFC0077341.1"/>
    </source>
</evidence>
<keyword evidence="2" id="KW-1185">Reference proteome</keyword>
<proteinExistence type="predicted"/>
<dbReference type="RefSeq" id="WP_379685185.1">
    <property type="nucleotide sequence ID" value="NZ_JBHLYW010000008.1"/>
</dbReference>
<reference evidence="1 2" key="1">
    <citation type="submission" date="2024-09" db="EMBL/GenBank/DDBJ databases">
        <authorList>
            <person name="Sun Q."/>
            <person name="Mori K."/>
        </authorList>
    </citation>
    <scope>NUCLEOTIDE SEQUENCE [LARGE SCALE GENOMIC DNA]</scope>
    <source>
        <strain evidence="1 2">CGMCC 1.12926</strain>
    </source>
</reference>